<keyword evidence="1" id="KW-0732">Signal</keyword>
<sequence length="110" mass="12063">MKLLLFALIASLTAAAGEPGATLEASEGSDRQCPPLNDCYYDVEKPVCRPEYSCSQWRRHGTACAWTSDSSKPIPHGCNTRCKPCKQEVCILVCNFEIFCTSGPCNVRKS</sequence>
<dbReference type="EMBL" id="ML738841">
    <property type="protein sequence ID" value="KAE8155520.1"/>
    <property type="molecule type" value="Genomic_DNA"/>
</dbReference>
<evidence type="ECO:0000313" key="3">
    <source>
        <dbReference type="Proteomes" id="UP000326950"/>
    </source>
</evidence>
<proteinExistence type="predicted"/>
<reference evidence="2 3" key="1">
    <citation type="submission" date="2019-04" db="EMBL/GenBank/DDBJ databases">
        <title>Friends and foes A comparative genomics study of 23 Aspergillus species from section Flavi.</title>
        <authorList>
            <consortium name="DOE Joint Genome Institute"/>
            <person name="Kjaerbolling I."/>
            <person name="Vesth T."/>
            <person name="Frisvad J.C."/>
            <person name="Nybo J.L."/>
            <person name="Theobald S."/>
            <person name="Kildgaard S."/>
            <person name="Isbrandt T."/>
            <person name="Kuo A."/>
            <person name="Sato A."/>
            <person name="Lyhne E.K."/>
            <person name="Kogle M.E."/>
            <person name="Wiebenga A."/>
            <person name="Kun R.S."/>
            <person name="Lubbers R.J."/>
            <person name="Makela M.R."/>
            <person name="Barry K."/>
            <person name="Chovatia M."/>
            <person name="Clum A."/>
            <person name="Daum C."/>
            <person name="Haridas S."/>
            <person name="He G."/>
            <person name="LaButti K."/>
            <person name="Lipzen A."/>
            <person name="Mondo S."/>
            <person name="Riley R."/>
            <person name="Salamov A."/>
            <person name="Simmons B.A."/>
            <person name="Magnuson J.K."/>
            <person name="Henrissat B."/>
            <person name="Mortensen U.H."/>
            <person name="Larsen T.O."/>
            <person name="Devries R.P."/>
            <person name="Grigoriev I.V."/>
            <person name="Machida M."/>
            <person name="Baker S.E."/>
            <person name="Andersen M.R."/>
        </authorList>
    </citation>
    <scope>NUCLEOTIDE SEQUENCE [LARGE SCALE GENOMIC DNA]</scope>
    <source>
        <strain evidence="2 3">CBS 117626</strain>
    </source>
</reference>
<dbReference type="OrthoDB" id="5586352at2759"/>
<gene>
    <name evidence="2" type="ORF">BDV40DRAFT_283555</name>
</gene>
<evidence type="ECO:0008006" key="4">
    <source>
        <dbReference type="Google" id="ProtNLM"/>
    </source>
</evidence>
<evidence type="ECO:0000313" key="2">
    <source>
        <dbReference type="EMBL" id="KAE8155520.1"/>
    </source>
</evidence>
<accession>A0A5N6UAA3</accession>
<evidence type="ECO:0000256" key="1">
    <source>
        <dbReference type="SAM" id="SignalP"/>
    </source>
</evidence>
<dbReference type="AlphaFoldDB" id="A0A5N6UAA3"/>
<protein>
    <recommendedName>
        <fullName evidence="4">Chitin-binding type-2 domain-containing protein</fullName>
    </recommendedName>
</protein>
<feature type="signal peptide" evidence="1">
    <location>
        <begin position="1"/>
        <end position="15"/>
    </location>
</feature>
<organism evidence="2 3">
    <name type="scientific">Aspergillus tamarii</name>
    <dbReference type="NCBI Taxonomy" id="41984"/>
    <lineage>
        <taxon>Eukaryota</taxon>
        <taxon>Fungi</taxon>
        <taxon>Dikarya</taxon>
        <taxon>Ascomycota</taxon>
        <taxon>Pezizomycotina</taxon>
        <taxon>Eurotiomycetes</taxon>
        <taxon>Eurotiomycetidae</taxon>
        <taxon>Eurotiales</taxon>
        <taxon>Aspergillaceae</taxon>
        <taxon>Aspergillus</taxon>
        <taxon>Aspergillus subgen. Circumdati</taxon>
    </lineage>
</organism>
<keyword evidence="3" id="KW-1185">Reference proteome</keyword>
<name>A0A5N6UAA3_ASPTM</name>
<feature type="chain" id="PRO_5024897983" description="Chitin-binding type-2 domain-containing protein" evidence="1">
    <location>
        <begin position="16"/>
        <end position="110"/>
    </location>
</feature>
<dbReference type="Proteomes" id="UP000326950">
    <property type="component" value="Unassembled WGS sequence"/>
</dbReference>